<sequence length="44" mass="4911">MTTRDMKTLGEDGARLRLTQVAFHNILVLAVWAKALIPAGPTWF</sequence>
<feature type="non-terminal residue" evidence="2">
    <location>
        <position position="44"/>
    </location>
</feature>
<organism evidence="2">
    <name type="scientific">marine sediment metagenome</name>
    <dbReference type="NCBI Taxonomy" id="412755"/>
    <lineage>
        <taxon>unclassified sequences</taxon>
        <taxon>metagenomes</taxon>
        <taxon>ecological metagenomes</taxon>
    </lineage>
</organism>
<protein>
    <submittedName>
        <fullName evidence="2">Uncharacterized protein</fullName>
    </submittedName>
</protein>
<comment type="caution">
    <text evidence="2">The sequence shown here is derived from an EMBL/GenBank/DDBJ whole genome shotgun (WGS) entry which is preliminary data.</text>
</comment>
<keyword evidence="1" id="KW-1133">Transmembrane helix</keyword>
<evidence type="ECO:0000256" key="1">
    <source>
        <dbReference type="SAM" id="Phobius"/>
    </source>
</evidence>
<dbReference type="EMBL" id="BARS01049472">
    <property type="protein sequence ID" value="GAG33346.1"/>
    <property type="molecule type" value="Genomic_DNA"/>
</dbReference>
<reference evidence="2" key="1">
    <citation type="journal article" date="2014" name="Front. Microbiol.">
        <title>High frequency of phylogenetically diverse reductive dehalogenase-homologous genes in deep subseafloor sedimentary metagenomes.</title>
        <authorList>
            <person name="Kawai M."/>
            <person name="Futagami T."/>
            <person name="Toyoda A."/>
            <person name="Takaki Y."/>
            <person name="Nishi S."/>
            <person name="Hori S."/>
            <person name="Arai W."/>
            <person name="Tsubouchi T."/>
            <person name="Morono Y."/>
            <person name="Uchiyama I."/>
            <person name="Ito T."/>
            <person name="Fujiyama A."/>
            <person name="Inagaki F."/>
            <person name="Takami H."/>
        </authorList>
    </citation>
    <scope>NUCLEOTIDE SEQUENCE</scope>
    <source>
        <strain evidence="2">Expedition CK06-06</strain>
    </source>
</reference>
<dbReference type="AlphaFoldDB" id="X0Y904"/>
<evidence type="ECO:0000313" key="2">
    <source>
        <dbReference type="EMBL" id="GAG33346.1"/>
    </source>
</evidence>
<name>X0Y904_9ZZZZ</name>
<gene>
    <name evidence="2" type="ORF">S01H1_73997</name>
</gene>
<proteinExistence type="predicted"/>
<keyword evidence="1" id="KW-0472">Membrane</keyword>
<keyword evidence="1" id="KW-0812">Transmembrane</keyword>
<feature type="transmembrane region" description="Helical" evidence="1">
    <location>
        <begin position="21"/>
        <end position="40"/>
    </location>
</feature>
<accession>X0Y904</accession>